<dbReference type="PANTHER" id="PTHR43280">
    <property type="entry name" value="ARAC-FAMILY TRANSCRIPTIONAL REGULATOR"/>
    <property type="match status" value="1"/>
</dbReference>
<proteinExistence type="predicted"/>
<keyword evidence="3" id="KW-0804">Transcription</keyword>
<evidence type="ECO:0000259" key="4">
    <source>
        <dbReference type="PROSITE" id="PS01124"/>
    </source>
</evidence>
<dbReference type="SUPFAM" id="SSF46689">
    <property type="entry name" value="Homeodomain-like"/>
    <property type="match status" value="1"/>
</dbReference>
<comment type="caution">
    <text evidence="5">The sequence shown here is derived from an EMBL/GenBank/DDBJ whole genome shotgun (WGS) entry which is preliminary data.</text>
</comment>
<accession>A0A0D0GUW0</accession>
<dbReference type="InterPro" id="IPR009057">
    <property type="entry name" value="Homeodomain-like_sf"/>
</dbReference>
<organism evidence="5 6">
    <name type="scientific">Pedobacter lusitanus</name>
    <dbReference type="NCBI Taxonomy" id="1503925"/>
    <lineage>
        <taxon>Bacteria</taxon>
        <taxon>Pseudomonadati</taxon>
        <taxon>Bacteroidota</taxon>
        <taxon>Sphingobacteriia</taxon>
        <taxon>Sphingobacteriales</taxon>
        <taxon>Sphingobacteriaceae</taxon>
        <taxon>Pedobacter</taxon>
    </lineage>
</organism>
<dbReference type="STRING" id="1503925.TH53_05005"/>
<dbReference type="InterPro" id="IPR018060">
    <property type="entry name" value="HTH_AraC"/>
</dbReference>
<dbReference type="GO" id="GO:0043565">
    <property type="term" value="F:sequence-specific DNA binding"/>
    <property type="evidence" value="ECO:0007669"/>
    <property type="project" value="InterPro"/>
</dbReference>
<evidence type="ECO:0000256" key="2">
    <source>
        <dbReference type="ARBA" id="ARBA00023125"/>
    </source>
</evidence>
<keyword evidence="6" id="KW-1185">Reference proteome</keyword>
<dbReference type="GO" id="GO:0003700">
    <property type="term" value="F:DNA-binding transcription factor activity"/>
    <property type="evidence" value="ECO:0007669"/>
    <property type="project" value="InterPro"/>
</dbReference>
<dbReference type="AlphaFoldDB" id="A0A0D0GUW0"/>
<dbReference type="Gene3D" id="1.10.10.60">
    <property type="entry name" value="Homeodomain-like"/>
    <property type="match status" value="1"/>
</dbReference>
<keyword evidence="1" id="KW-0805">Transcription regulation</keyword>
<evidence type="ECO:0000256" key="3">
    <source>
        <dbReference type="ARBA" id="ARBA00023163"/>
    </source>
</evidence>
<keyword evidence="2 5" id="KW-0238">DNA-binding</keyword>
<dbReference type="PROSITE" id="PS01124">
    <property type="entry name" value="HTH_ARAC_FAMILY_2"/>
    <property type="match status" value="1"/>
</dbReference>
<dbReference type="PANTHER" id="PTHR43280:SF32">
    <property type="entry name" value="TRANSCRIPTIONAL REGULATORY PROTEIN"/>
    <property type="match status" value="1"/>
</dbReference>
<feature type="domain" description="HTH araC/xylS-type" evidence="4">
    <location>
        <begin position="23"/>
        <end position="120"/>
    </location>
</feature>
<sequence length="125" mass="14503">MDVPKKITRNEEITIAYFAFLDQHLANLIAGKETEMLEINQIADRLFISAKHLSDTIQFTQGHHPCHFYDRKILDEAKRLMLETSLPIAEIARRLTYDPSNFSKFFKKYTGVTPGQFRSTDQKPV</sequence>
<dbReference type="Proteomes" id="UP000032049">
    <property type="component" value="Unassembled WGS sequence"/>
</dbReference>
<dbReference type="EMBL" id="JXRA01000019">
    <property type="protein sequence ID" value="KIO78211.1"/>
    <property type="molecule type" value="Genomic_DNA"/>
</dbReference>
<dbReference type="OrthoDB" id="956952at2"/>
<protein>
    <submittedName>
        <fullName evidence="5">DNA-binding protein</fullName>
    </submittedName>
</protein>
<dbReference type="Pfam" id="PF12833">
    <property type="entry name" value="HTH_18"/>
    <property type="match status" value="1"/>
</dbReference>
<evidence type="ECO:0000313" key="5">
    <source>
        <dbReference type="EMBL" id="KIO78211.1"/>
    </source>
</evidence>
<evidence type="ECO:0000313" key="6">
    <source>
        <dbReference type="Proteomes" id="UP000032049"/>
    </source>
</evidence>
<reference evidence="5 6" key="1">
    <citation type="submission" date="2015-01" db="EMBL/GenBank/DDBJ databases">
        <title>Draft genome sequence of Pedobacter sp. NL19 isolated from sludge of an effluent treatment pond in an abandoned uranium mine.</title>
        <authorList>
            <person name="Santos T."/>
            <person name="Caetano T."/>
            <person name="Covas C."/>
            <person name="Cruz A."/>
            <person name="Mendo S."/>
        </authorList>
    </citation>
    <scope>NUCLEOTIDE SEQUENCE [LARGE SCALE GENOMIC DNA]</scope>
    <source>
        <strain evidence="5 6">NL19</strain>
    </source>
</reference>
<gene>
    <name evidence="5" type="ORF">TH53_05005</name>
</gene>
<evidence type="ECO:0000256" key="1">
    <source>
        <dbReference type="ARBA" id="ARBA00023015"/>
    </source>
</evidence>
<name>A0A0D0GUW0_9SPHI</name>
<dbReference type="SMART" id="SM00342">
    <property type="entry name" value="HTH_ARAC"/>
    <property type="match status" value="1"/>
</dbReference>